<dbReference type="PANTHER" id="PTHR39450:SF1">
    <property type="entry name" value="DUF1667 DOMAIN-CONTAINING PROTEIN"/>
    <property type="match status" value="1"/>
</dbReference>
<dbReference type="SUPFAM" id="SSF160148">
    <property type="entry name" value="CPE0013-like"/>
    <property type="match status" value="1"/>
</dbReference>
<evidence type="ECO:0000313" key="2">
    <source>
        <dbReference type="Proteomes" id="UP000192368"/>
    </source>
</evidence>
<dbReference type="Proteomes" id="UP000192368">
    <property type="component" value="Unassembled WGS sequence"/>
</dbReference>
<reference evidence="2" key="1">
    <citation type="submission" date="2017-04" db="EMBL/GenBank/DDBJ databases">
        <authorList>
            <person name="Varghese N."/>
            <person name="Submissions S."/>
        </authorList>
    </citation>
    <scope>NUCLEOTIDE SEQUENCE [LARGE SCALE GENOMIC DNA]</scope>
    <source>
        <strain evidence="2">DSM 20463</strain>
    </source>
</reference>
<dbReference type="InterPro" id="IPR012460">
    <property type="entry name" value="DUF1667"/>
</dbReference>
<dbReference type="STRING" id="573058.SAMN00017477_1495"/>
<evidence type="ECO:0000313" key="1">
    <source>
        <dbReference type="EMBL" id="SMB89080.1"/>
    </source>
</evidence>
<name>A0A1W1V7A9_PEPAS</name>
<dbReference type="Pfam" id="PF07892">
    <property type="entry name" value="DUF1667"/>
    <property type="match status" value="1"/>
</dbReference>
<dbReference type="RefSeq" id="WP_084231023.1">
    <property type="nucleotide sequence ID" value="NZ_FWWR01000009.1"/>
</dbReference>
<dbReference type="OrthoDB" id="9811531at2"/>
<dbReference type="AlphaFoldDB" id="A0A1W1V7A9"/>
<dbReference type="Gene3D" id="3.10.530.10">
    <property type="entry name" value="CPE0013-like"/>
    <property type="match status" value="1"/>
</dbReference>
<gene>
    <name evidence="1" type="ORF">SAMN00017477_1495</name>
</gene>
<proteinExistence type="predicted"/>
<keyword evidence="2" id="KW-1185">Reference proteome</keyword>
<protein>
    <submittedName>
        <fullName evidence="1">CxxC motif-containing protein</fullName>
    </submittedName>
</protein>
<dbReference type="PANTHER" id="PTHR39450">
    <property type="entry name" value="MOLYBDOPTERIN OXIDOREDUCTASE, 4FE-4S CLUSTER-BINDING SUBUNIT"/>
    <property type="match status" value="1"/>
</dbReference>
<dbReference type="InterPro" id="IPR036593">
    <property type="entry name" value="CPE0013-like_sf"/>
</dbReference>
<sequence>MKKNMICITCPIGCELEVEVDGDEIFVSGNNCKRGEVYAKAEVTAPKRMITSIINVEKGKYRCASVKTTEPVDKNMIFEILDEIKKVSIEAPINIGDVIIEDIFGTGVDIVATSDVAKV</sequence>
<accession>A0A1W1V7A9</accession>
<organism evidence="1 2">
    <name type="scientific">Peptoniphilus asaccharolyticus DSM 20463</name>
    <dbReference type="NCBI Taxonomy" id="573058"/>
    <lineage>
        <taxon>Bacteria</taxon>
        <taxon>Bacillati</taxon>
        <taxon>Bacillota</taxon>
        <taxon>Tissierellia</taxon>
        <taxon>Tissierellales</taxon>
        <taxon>Peptoniphilaceae</taxon>
        <taxon>Peptoniphilus</taxon>
    </lineage>
</organism>
<dbReference type="EMBL" id="FWWR01000009">
    <property type="protein sequence ID" value="SMB89080.1"/>
    <property type="molecule type" value="Genomic_DNA"/>
</dbReference>